<dbReference type="EMBL" id="CP036281">
    <property type="protein sequence ID" value="QDU81018.1"/>
    <property type="molecule type" value="Genomic_DNA"/>
</dbReference>
<evidence type="ECO:0000313" key="4">
    <source>
        <dbReference type="EMBL" id="QDU81018.1"/>
    </source>
</evidence>
<dbReference type="SMART" id="SM00382">
    <property type="entry name" value="AAA"/>
    <property type="match status" value="1"/>
</dbReference>
<keyword evidence="2 4" id="KW-0067">ATP-binding</keyword>
<dbReference type="PROSITE" id="PS00211">
    <property type="entry name" value="ABC_TRANSPORTER_1"/>
    <property type="match status" value="1"/>
</dbReference>
<dbReference type="GO" id="GO:0022857">
    <property type="term" value="F:transmembrane transporter activity"/>
    <property type="evidence" value="ECO:0007669"/>
    <property type="project" value="TreeGrafter"/>
</dbReference>
<dbReference type="GO" id="GO:0005524">
    <property type="term" value="F:ATP binding"/>
    <property type="evidence" value="ECO:0007669"/>
    <property type="project" value="UniProtKB-KW"/>
</dbReference>
<reference evidence="4 5" key="1">
    <citation type="submission" date="2019-02" db="EMBL/GenBank/DDBJ databases">
        <title>Deep-cultivation of Planctomycetes and their phenomic and genomic characterization uncovers novel biology.</title>
        <authorList>
            <person name="Wiegand S."/>
            <person name="Jogler M."/>
            <person name="Boedeker C."/>
            <person name="Pinto D."/>
            <person name="Vollmers J."/>
            <person name="Rivas-Marin E."/>
            <person name="Kohn T."/>
            <person name="Peeters S.H."/>
            <person name="Heuer A."/>
            <person name="Rast P."/>
            <person name="Oberbeckmann S."/>
            <person name="Bunk B."/>
            <person name="Jeske O."/>
            <person name="Meyerdierks A."/>
            <person name="Storesund J.E."/>
            <person name="Kallscheuer N."/>
            <person name="Luecker S."/>
            <person name="Lage O.M."/>
            <person name="Pohl T."/>
            <person name="Merkel B.J."/>
            <person name="Hornburger P."/>
            <person name="Mueller R.-W."/>
            <person name="Bruemmer F."/>
            <person name="Labrenz M."/>
            <person name="Spormann A.M."/>
            <person name="Op den Camp H."/>
            <person name="Overmann J."/>
            <person name="Amann R."/>
            <person name="Jetten M.S.M."/>
            <person name="Mascher T."/>
            <person name="Medema M.H."/>
            <person name="Devos D.P."/>
            <person name="Kaster A.-K."/>
            <person name="Ovreas L."/>
            <person name="Rohde M."/>
            <person name="Galperin M.Y."/>
            <person name="Jogler C."/>
        </authorList>
    </citation>
    <scope>NUCLEOTIDE SEQUENCE [LARGE SCALE GENOMIC DNA]</scope>
    <source>
        <strain evidence="4 5">Pla110</strain>
    </source>
</reference>
<dbReference type="SUPFAM" id="SSF52540">
    <property type="entry name" value="P-loop containing nucleoside triphosphate hydrolases"/>
    <property type="match status" value="1"/>
</dbReference>
<dbReference type="InterPro" id="IPR003593">
    <property type="entry name" value="AAA+_ATPase"/>
</dbReference>
<organism evidence="4 5">
    <name type="scientific">Polystyrenella longa</name>
    <dbReference type="NCBI Taxonomy" id="2528007"/>
    <lineage>
        <taxon>Bacteria</taxon>
        <taxon>Pseudomonadati</taxon>
        <taxon>Planctomycetota</taxon>
        <taxon>Planctomycetia</taxon>
        <taxon>Planctomycetales</taxon>
        <taxon>Planctomycetaceae</taxon>
        <taxon>Polystyrenella</taxon>
    </lineage>
</organism>
<sequence>MLNITNLQFRYPESGFQLSLPSWEVPEGGQAALIGPSGSGKTTLLSLIAGILKPDAGKIELHGQNITQLSDTERRNFRIGQCGLIFQSFELIPYLNVFQNIQLPYYLNPVLERTSEVEIRAYQLAEQLGLSAYLQSRVTSLSVGEQQRLAICRALITQPRVLLADEPTASLDQANVDRVMQVLFDYSQSSGAMLIMSTHDPSLFARFEHRLDFSKLVSAIA</sequence>
<dbReference type="InterPro" id="IPR027417">
    <property type="entry name" value="P-loop_NTPase"/>
</dbReference>
<dbReference type="PANTHER" id="PTHR24220">
    <property type="entry name" value="IMPORT ATP-BINDING PROTEIN"/>
    <property type="match status" value="1"/>
</dbReference>
<evidence type="ECO:0000256" key="2">
    <source>
        <dbReference type="ARBA" id="ARBA00022840"/>
    </source>
</evidence>
<proteinExistence type="predicted"/>
<dbReference type="PROSITE" id="PS50893">
    <property type="entry name" value="ABC_TRANSPORTER_2"/>
    <property type="match status" value="1"/>
</dbReference>
<dbReference type="Proteomes" id="UP000317178">
    <property type="component" value="Chromosome"/>
</dbReference>
<dbReference type="AlphaFoldDB" id="A0A518CP73"/>
<evidence type="ECO:0000313" key="5">
    <source>
        <dbReference type="Proteomes" id="UP000317178"/>
    </source>
</evidence>
<dbReference type="OrthoDB" id="273392at2"/>
<keyword evidence="5" id="KW-1185">Reference proteome</keyword>
<dbReference type="KEGG" id="plon:Pla110_27550"/>
<dbReference type="InterPro" id="IPR017871">
    <property type="entry name" value="ABC_transporter-like_CS"/>
</dbReference>
<feature type="domain" description="ABC transporter" evidence="3">
    <location>
        <begin position="2"/>
        <end position="220"/>
    </location>
</feature>
<dbReference type="GO" id="GO:0005886">
    <property type="term" value="C:plasma membrane"/>
    <property type="evidence" value="ECO:0007669"/>
    <property type="project" value="TreeGrafter"/>
</dbReference>
<evidence type="ECO:0000259" key="3">
    <source>
        <dbReference type="PROSITE" id="PS50893"/>
    </source>
</evidence>
<dbReference type="InterPro" id="IPR015854">
    <property type="entry name" value="ABC_transpr_LolD-like"/>
</dbReference>
<dbReference type="PANTHER" id="PTHR24220:SF611">
    <property type="entry name" value="ATP-BINDING COMPONENT OF ABC TRANSPORTER-RELATED"/>
    <property type="match status" value="1"/>
</dbReference>
<evidence type="ECO:0000256" key="1">
    <source>
        <dbReference type="ARBA" id="ARBA00022741"/>
    </source>
</evidence>
<dbReference type="InterPro" id="IPR003439">
    <property type="entry name" value="ABC_transporter-like_ATP-bd"/>
</dbReference>
<protein>
    <submittedName>
        <fullName evidence="4">Putative ABC transporter ATP-binding protein</fullName>
    </submittedName>
</protein>
<accession>A0A518CP73</accession>
<dbReference type="GO" id="GO:0016887">
    <property type="term" value="F:ATP hydrolysis activity"/>
    <property type="evidence" value="ECO:0007669"/>
    <property type="project" value="InterPro"/>
</dbReference>
<dbReference type="Gene3D" id="3.40.50.300">
    <property type="entry name" value="P-loop containing nucleotide triphosphate hydrolases"/>
    <property type="match status" value="1"/>
</dbReference>
<name>A0A518CP73_9PLAN</name>
<dbReference type="RefSeq" id="WP_144996243.1">
    <property type="nucleotide sequence ID" value="NZ_CP036281.1"/>
</dbReference>
<dbReference type="Pfam" id="PF00005">
    <property type="entry name" value="ABC_tran"/>
    <property type="match status" value="1"/>
</dbReference>
<keyword evidence="1" id="KW-0547">Nucleotide-binding</keyword>
<gene>
    <name evidence="4" type="ORF">Pla110_27550</name>
</gene>